<accession>A0A2P7RN86</accession>
<protein>
    <submittedName>
        <fullName evidence="1">Uncharacterized protein</fullName>
    </submittedName>
</protein>
<name>A0A2P7RN86_9HYPH</name>
<evidence type="ECO:0000313" key="2">
    <source>
        <dbReference type="Proteomes" id="UP000241229"/>
    </source>
</evidence>
<organism evidence="1 2">
    <name type="scientific">Kumtagia ephedrae</name>
    <dbReference type="NCBI Taxonomy" id="2116701"/>
    <lineage>
        <taxon>Bacteria</taxon>
        <taxon>Pseudomonadati</taxon>
        <taxon>Pseudomonadota</taxon>
        <taxon>Alphaproteobacteria</taxon>
        <taxon>Hyphomicrobiales</taxon>
        <taxon>Phyllobacteriaceae</taxon>
        <taxon>Kumtagia</taxon>
    </lineage>
</organism>
<dbReference type="EMBL" id="PXYK01000041">
    <property type="protein sequence ID" value="PSJ51687.1"/>
    <property type="molecule type" value="Genomic_DNA"/>
</dbReference>
<comment type="caution">
    <text evidence="1">The sequence shown here is derived from an EMBL/GenBank/DDBJ whole genome shotgun (WGS) entry which is preliminary data.</text>
</comment>
<dbReference type="AlphaFoldDB" id="A0A2P7RN86"/>
<dbReference type="Proteomes" id="UP000241229">
    <property type="component" value="Unassembled WGS sequence"/>
</dbReference>
<proteinExistence type="predicted"/>
<feature type="non-terminal residue" evidence="1">
    <location>
        <position position="200"/>
    </location>
</feature>
<sequence>MERVRAVVSTIIANLFQFHRSTHKADRIAVPVKHTTGSRYDRPGFRQLGPVIDAMAAKGLLIKHPAHFHRRRTGIAAKGDLLAALMDPGVRHEEIKELEGREVLILKARMGRGPKGKPLPSELVDYEDTAETNAMREEVMEINRFLAFQCIELHGERQAVKRLAKLTPDRRPILTPFWCTTLSARPGRAGRGCAARSGAL</sequence>
<evidence type="ECO:0000313" key="1">
    <source>
        <dbReference type="EMBL" id="PSJ51687.1"/>
    </source>
</evidence>
<keyword evidence="2" id="KW-1185">Reference proteome</keyword>
<reference evidence="1 2" key="1">
    <citation type="submission" date="2018-03" db="EMBL/GenBank/DDBJ databases">
        <title>The draft genome of Mesorhizobium sp. 6GN-30.</title>
        <authorList>
            <person name="Liu L."/>
            <person name="Li L."/>
            <person name="Wang T."/>
            <person name="Zhang X."/>
            <person name="Liang L."/>
        </authorList>
    </citation>
    <scope>NUCLEOTIDE SEQUENCE [LARGE SCALE GENOMIC DNA]</scope>
    <source>
        <strain evidence="1 2">6GN30</strain>
    </source>
</reference>
<gene>
    <name evidence="1" type="ORF">C7I84_27215</name>
</gene>